<reference evidence="1 2" key="2">
    <citation type="submission" date="2017-09" db="EMBL/GenBank/DDBJ databases">
        <title>Extensive intraspecific genome diversity in a model arbuscular mycorrhizal fungus.</title>
        <authorList>
            <person name="Chen E.C."/>
            <person name="Morin E."/>
            <person name="Beaudet D."/>
            <person name="Noel J."/>
            <person name="Ndikumana S."/>
            <person name="Charron P."/>
            <person name="St-Onge C."/>
            <person name="Giorgi J."/>
            <person name="Grigoriev I.V."/>
            <person name="Roux C."/>
            <person name="Martin F.M."/>
            <person name="Corradi N."/>
        </authorList>
    </citation>
    <scope>NUCLEOTIDE SEQUENCE [LARGE SCALE GENOMIC DNA]</scope>
    <source>
        <strain evidence="1 2">A5</strain>
    </source>
</reference>
<dbReference type="VEuPathDB" id="FungiDB:RhiirFUN_004900"/>
<evidence type="ECO:0000313" key="2">
    <source>
        <dbReference type="Proteomes" id="UP000232722"/>
    </source>
</evidence>
<evidence type="ECO:0008006" key="3">
    <source>
        <dbReference type="Google" id="ProtNLM"/>
    </source>
</evidence>
<reference evidence="1 2" key="1">
    <citation type="submission" date="2016-04" db="EMBL/GenBank/DDBJ databases">
        <title>Genome analyses suggest a sexual origin of heterokaryosis in a supposedly ancient asexual fungus.</title>
        <authorList>
            <person name="Ropars J."/>
            <person name="Sedzielewska K."/>
            <person name="Noel J."/>
            <person name="Charron P."/>
            <person name="Farinelli L."/>
            <person name="Marton T."/>
            <person name="Kruger M."/>
            <person name="Pelin A."/>
            <person name="Brachmann A."/>
            <person name="Corradi N."/>
        </authorList>
    </citation>
    <scope>NUCLEOTIDE SEQUENCE [LARGE SCALE GENOMIC DNA]</scope>
    <source>
        <strain evidence="1 2">A5</strain>
    </source>
</reference>
<dbReference type="Proteomes" id="UP000232722">
    <property type="component" value="Unassembled WGS sequence"/>
</dbReference>
<dbReference type="VEuPathDB" id="FungiDB:FUN_023829"/>
<protein>
    <recommendedName>
        <fullName evidence="3">Crinkler family protein</fullName>
    </recommendedName>
</protein>
<accession>A0A2N0PQC1</accession>
<gene>
    <name evidence="1" type="ORF">RhiirA5_416205</name>
</gene>
<dbReference type="VEuPathDB" id="FungiDB:RhiirA1_450737"/>
<dbReference type="EMBL" id="LLXJ01000496">
    <property type="protein sequence ID" value="PKC09023.1"/>
    <property type="molecule type" value="Genomic_DNA"/>
</dbReference>
<dbReference type="VEuPathDB" id="FungiDB:FUN_023828"/>
<name>A0A2N0PQC1_9GLOM</name>
<sequence length="565" mass="65728">MPFMKHETDKVIARIIRNIKSHLINSKFKTDYDILVSDGAPGIGKTRYRDELFKHLKNNQDWISPEWKNNHIEGLYIDFSNDCQLDSYDDELIPTVIIIGLQIAFMFYIKEKYQMIIYNHLDLKFNNQHLFIFLYIDEFQLIDGWESNAVMKREMEEKLLFKKMINGLASYMFGPSSHIFVQPFLSGIVPHVVISTKESSKVSFRFVKCSQLSLKAMIEITDHYAQKFNAEKFDQSEYRWKFCQPFIQLLEDTRGLSHALQYVFHECLGIGCNGKEFFKTIDKQNFDNIFHNVKAYFQEHYNIHEFIQNNKKLALELLYHGIDRIPVSVEEYLNESKPEYMIKNLERDGHIILNPCNNDPSKFTINMSFFLSIFVAIYDAFRTNLLIKCEKESARLNELYSGAYGTQSTLNIEVELKELSVCCARQQFPCVELTDKKSNSIDWAKGENVIINGTSAKWTDVNSHNEHEKNLLDSTSAPKKVQDILSKCQHIIIAFIIQPLENKISNPDCFIIMKSNFKENFGPIFASHATFYMTRDINPNFSDFSCMINQIPGVGRVTANEIIKS</sequence>
<proteinExistence type="predicted"/>
<dbReference type="AlphaFoldDB" id="A0A2N0PQC1"/>
<evidence type="ECO:0000313" key="1">
    <source>
        <dbReference type="EMBL" id="PKC09023.1"/>
    </source>
</evidence>
<organism evidence="1 2">
    <name type="scientific">Rhizophagus irregularis</name>
    <dbReference type="NCBI Taxonomy" id="588596"/>
    <lineage>
        <taxon>Eukaryota</taxon>
        <taxon>Fungi</taxon>
        <taxon>Fungi incertae sedis</taxon>
        <taxon>Mucoromycota</taxon>
        <taxon>Glomeromycotina</taxon>
        <taxon>Glomeromycetes</taxon>
        <taxon>Glomerales</taxon>
        <taxon>Glomeraceae</taxon>
        <taxon>Rhizophagus</taxon>
    </lineage>
</organism>
<comment type="caution">
    <text evidence="1">The sequence shown here is derived from an EMBL/GenBank/DDBJ whole genome shotgun (WGS) entry which is preliminary data.</text>
</comment>